<evidence type="ECO:0000313" key="4">
    <source>
        <dbReference type="EMBL" id="ATQ78269.1"/>
    </source>
</evidence>
<dbReference type="Gene3D" id="1.10.530.40">
    <property type="match status" value="1"/>
</dbReference>
<dbReference type="CDD" id="cd16901">
    <property type="entry name" value="lyz_P1"/>
    <property type="match status" value="1"/>
</dbReference>
<dbReference type="GO" id="GO:0042742">
    <property type="term" value="P:defense response to bacterium"/>
    <property type="evidence" value="ECO:0007669"/>
    <property type="project" value="UniProtKB-KW"/>
</dbReference>
<comment type="catalytic activity">
    <reaction evidence="3">
        <text>Hydrolysis of (1-&gt;4)-beta-linkages between N-acetylmuramic acid and N-acetyl-D-glucosamine residues in a peptidoglycan and between N-acetyl-D-glucosamine residues in chitodextrins.</text>
        <dbReference type="EC" id="3.2.1.17"/>
    </reaction>
</comment>
<keyword evidence="3" id="KW-0326">Glycosidase</keyword>
<accession>A0A2D2DTG3</accession>
<dbReference type="PANTHER" id="PTHR38107:SF3">
    <property type="entry name" value="LYSOZYME RRRD-RELATED"/>
    <property type="match status" value="1"/>
</dbReference>
<dbReference type="PANTHER" id="PTHR38107">
    <property type="match status" value="1"/>
</dbReference>
<dbReference type="KEGG" id="mass:CR152_29995"/>
<dbReference type="GO" id="GO:0016998">
    <property type="term" value="P:cell wall macromolecule catabolic process"/>
    <property type="evidence" value="ECO:0007669"/>
    <property type="project" value="InterPro"/>
</dbReference>
<organism evidence="4 5">
    <name type="scientific">Massilia violaceinigra</name>
    <dbReference type="NCBI Taxonomy" id="2045208"/>
    <lineage>
        <taxon>Bacteria</taxon>
        <taxon>Pseudomonadati</taxon>
        <taxon>Pseudomonadota</taxon>
        <taxon>Betaproteobacteria</taxon>
        <taxon>Burkholderiales</taxon>
        <taxon>Oxalobacteraceae</taxon>
        <taxon>Telluria group</taxon>
        <taxon>Massilia</taxon>
    </lineage>
</organism>
<dbReference type="GO" id="GO:0009253">
    <property type="term" value="P:peptidoglycan catabolic process"/>
    <property type="evidence" value="ECO:0007669"/>
    <property type="project" value="InterPro"/>
</dbReference>
<evidence type="ECO:0000313" key="5">
    <source>
        <dbReference type="Proteomes" id="UP000229897"/>
    </source>
</evidence>
<comment type="similarity">
    <text evidence="3">Belongs to the glycosyl hydrolase 24 family.</text>
</comment>
<sequence>MATTNKVRMGIAGLVLSAAAFVGVLTREGYTDGVVIPTKGDVPTIGFGTTGGVKAGDRTTPVKAAQRALLDVGKYEGAVKQCVRAPLTQAEYDVYVDLTYNIGSTAFCNSTIVKRLNVGDYRGACDGILMYRFAAGYDCSTPGNRRCAGLWTDRQRSHAQCVAAQ</sequence>
<dbReference type="InterPro" id="IPR023346">
    <property type="entry name" value="Lysozyme-like_dom_sf"/>
</dbReference>
<dbReference type="RefSeq" id="WP_099881136.1">
    <property type="nucleotide sequence ID" value="NZ_CP024608.1"/>
</dbReference>
<evidence type="ECO:0000256" key="2">
    <source>
        <dbReference type="ARBA" id="ARBA00022638"/>
    </source>
</evidence>
<dbReference type="EC" id="3.2.1.17" evidence="3"/>
<dbReference type="InterPro" id="IPR002196">
    <property type="entry name" value="Glyco_hydro_24"/>
</dbReference>
<reference evidence="4" key="1">
    <citation type="submission" date="2017-10" db="EMBL/GenBank/DDBJ databases">
        <title>Massilia psychrophilum sp. nov., a novel purple-pigmented bacterium isolated from Tianshan glacier, Xinjiang Municipality, China.</title>
        <authorList>
            <person name="Wang H."/>
        </authorList>
    </citation>
    <scope>NUCLEOTIDE SEQUENCE [LARGE SCALE GENOMIC DNA]</scope>
    <source>
        <strain evidence="4">B2</strain>
    </source>
</reference>
<dbReference type="AlphaFoldDB" id="A0A2D2DTG3"/>
<dbReference type="SUPFAM" id="SSF53955">
    <property type="entry name" value="Lysozyme-like"/>
    <property type="match status" value="1"/>
</dbReference>
<evidence type="ECO:0000256" key="1">
    <source>
        <dbReference type="ARBA" id="ARBA00022529"/>
    </source>
</evidence>
<dbReference type="Pfam" id="PF00959">
    <property type="entry name" value="Phage_lysozyme"/>
    <property type="match status" value="1"/>
</dbReference>
<dbReference type="InterPro" id="IPR023347">
    <property type="entry name" value="Lysozyme_dom_sf"/>
</dbReference>
<keyword evidence="5" id="KW-1185">Reference proteome</keyword>
<dbReference type="EMBL" id="CP024608">
    <property type="protein sequence ID" value="ATQ78269.1"/>
    <property type="molecule type" value="Genomic_DNA"/>
</dbReference>
<evidence type="ECO:0000256" key="3">
    <source>
        <dbReference type="RuleBase" id="RU003788"/>
    </source>
</evidence>
<keyword evidence="3 4" id="KW-0378">Hydrolase</keyword>
<dbReference type="GO" id="GO:0003796">
    <property type="term" value="F:lysozyme activity"/>
    <property type="evidence" value="ECO:0007669"/>
    <property type="project" value="UniProtKB-EC"/>
</dbReference>
<dbReference type="Proteomes" id="UP000229897">
    <property type="component" value="Chromosome"/>
</dbReference>
<protein>
    <recommendedName>
        <fullName evidence="3">Lysozyme</fullName>
        <ecNumber evidence="3">3.2.1.17</ecNumber>
    </recommendedName>
</protein>
<gene>
    <name evidence="4" type="ORF">CR152_29995</name>
</gene>
<dbReference type="OrthoDB" id="5327667at2"/>
<name>A0A2D2DTG3_9BURK</name>
<keyword evidence="1 3" id="KW-0929">Antimicrobial</keyword>
<dbReference type="GO" id="GO:0031640">
    <property type="term" value="P:killing of cells of another organism"/>
    <property type="evidence" value="ECO:0007669"/>
    <property type="project" value="UniProtKB-KW"/>
</dbReference>
<keyword evidence="2 3" id="KW-0081">Bacteriolytic enzyme</keyword>
<proteinExistence type="inferred from homology"/>
<dbReference type="InterPro" id="IPR051018">
    <property type="entry name" value="Bacteriophage_GH24"/>
</dbReference>